<accession>A0A930HZH1</accession>
<sequence>MKQSTWKLILQIAVTVITAIATSLGVTSCR</sequence>
<gene>
    <name evidence="1" type="ORF">HXN33_06800</name>
</gene>
<dbReference type="AlphaFoldDB" id="A0A930HZH1"/>
<dbReference type="Pfam" id="PF20096">
    <property type="entry name" value="DUF6486"/>
    <property type="match status" value="1"/>
</dbReference>
<protein>
    <submittedName>
        <fullName evidence="1">Smalltalk protein</fullName>
    </submittedName>
</protein>
<dbReference type="RefSeq" id="WP_155815699.1">
    <property type="nucleotide sequence ID" value="NZ_CAKAQX010000041.1"/>
</dbReference>
<dbReference type="PROSITE" id="PS51257">
    <property type="entry name" value="PROKAR_LIPOPROTEIN"/>
    <property type="match status" value="1"/>
</dbReference>
<name>A0A930HZH1_9BACT</name>
<organism evidence="1 2">
    <name type="scientific">Prevotella histicola</name>
    <dbReference type="NCBI Taxonomy" id="470565"/>
    <lineage>
        <taxon>Bacteria</taxon>
        <taxon>Pseudomonadati</taxon>
        <taxon>Bacteroidota</taxon>
        <taxon>Bacteroidia</taxon>
        <taxon>Bacteroidales</taxon>
        <taxon>Prevotellaceae</taxon>
        <taxon>Prevotella</taxon>
    </lineage>
</organism>
<dbReference type="GeneID" id="66732494"/>
<dbReference type="EMBL" id="JABZSQ010000116">
    <property type="protein sequence ID" value="MBF1415273.1"/>
    <property type="molecule type" value="Genomic_DNA"/>
</dbReference>
<evidence type="ECO:0000313" key="1">
    <source>
        <dbReference type="EMBL" id="MBF1415273.1"/>
    </source>
</evidence>
<dbReference type="InterPro" id="IPR045505">
    <property type="entry name" value="DUF6486"/>
</dbReference>
<dbReference type="Proteomes" id="UP000757461">
    <property type="component" value="Unassembled WGS sequence"/>
</dbReference>
<reference evidence="1" key="1">
    <citation type="submission" date="2020-04" db="EMBL/GenBank/DDBJ databases">
        <title>Deep metagenomics examines the oral microbiome during advanced dental caries in children, revealing novel taxa and co-occurrences with host molecules.</title>
        <authorList>
            <person name="Baker J.L."/>
            <person name="Morton J.T."/>
            <person name="Dinis M."/>
            <person name="Alvarez R."/>
            <person name="Tran N.C."/>
            <person name="Knight R."/>
            <person name="Edlund A."/>
        </authorList>
    </citation>
    <scope>NUCLEOTIDE SEQUENCE</scope>
    <source>
        <strain evidence="1">JCVI_25_bin.9</strain>
    </source>
</reference>
<dbReference type="NCBIfam" id="NF033879">
    <property type="entry name" value="smalltalk"/>
    <property type="match status" value="1"/>
</dbReference>
<comment type="caution">
    <text evidence="1">The sequence shown here is derived from an EMBL/GenBank/DDBJ whole genome shotgun (WGS) entry which is preliminary data.</text>
</comment>
<proteinExistence type="predicted"/>
<evidence type="ECO:0000313" key="2">
    <source>
        <dbReference type="Proteomes" id="UP000757461"/>
    </source>
</evidence>